<dbReference type="AlphaFoldDB" id="Q8RQ55"/>
<proteinExistence type="predicted"/>
<evidence type="ECO:0000313" key="1">
    <source>
        <dbReference type="EMBL" id="AAL91681.1"/>
    </source>
</evidence>
<name>Q8RQ55_AGGAC</name>
<protein>
    <submittedName>
        <fullName evidence="1">Uncharacterized protein</fullName>
    </submittedName>
</protein>
<accession>Q8RQ55</accession>
<reference evidence="1" key="1">
    <citation type="submission" date="2000-10" db="EMBL/GenBank/DDBJ databases">
        <title>Cloning and characterization of three invasive genes of Actinobacillus actinomycetemcomitans.</title>
        <authorList>
            <person name="Lepine G."/>
            <person name="Li L."/>
            <person name="Ellen R.P."/>
        </authorList>
    </citation>
    <scope>NUCLEOTIDE SEQUENCE</scope>
    <source>
        <strain evidence="1">UT32</strain>
    </source>
</reference>
<sequence>MMSALPKVFKSRNVPQVFKYLHKTYKIVVAKLILYTIMKHISRRDAAPKLIND</sequence>
<organism evidence="1">
    <name type="scientific">Aggregatibacter actinomycetemcomitans</name>
    <name type="common">Actinobacillus actinomycetemcomitans</name>
    <name type="synonym">Haemophilus actinomycetemcomitans</name>
    <dbReference type="NCBI Taxonomy" id="714"/>
    <lineage>
        <taxon>Bacteria</taxon>
        <taxon>Pseudomonadati</taxon>
        <taxon>Pseudomonadota</taxon>
        <taxon>Gammaproteobacteria</taxon>
        <taxon>Pasteurellales</taxon>
        <taxon>Pasteurellaceae</taxon>
        <taxon>Aggregatibacter</taxon>
    </lineage>
</organism>
<dbReference type="EMBL" id="AF316504">
    <property type="protein sequence ID" value="AAL91681.1"/>
    <property type="molecule type" value="Genomic_DNA"/>
</dbReference>